<feature type="compositionally biased region" description="Basic and acidic residues" evidence="3">
    <location>
        <begin position="28"/>
        <end position="48"/>
    </location>
</feature>
<feature type="compositionally biased region" description="Acidic residues" evidence="3">
    <location>
        <begin position="49"/>
        <end position="62"/>
    </location>
</feature>
<evidence type="ECO:0000256" key="2">
    <source>
        <dbReference type="ARBA" id="ARBA00022801"/>
    </source>
</evidence>
<evidence type="ECO:0000256" key="1">
    <source>
        <dbReference type="ARBA" id="ARBA00022723"/>
    </source>
</evidence>
<dbReference type="Gene3D" id="3.20.20.370">
    <property type="entry name" value="Glycoside hydrolase/deacetylase"/>
    <property type="match status" value="1"/>
</dbReference>
<dbReference type="PANTHER" id="PTHR10587">
    <property type="entry name" value="GLYCOSYL TRANSFERASE-RELATED"/>
    <property type="match status" value="1"/>
</dbReference>
<protein>
    <submittedName>
        <fullName evidence="6">Polysaccharide deacetylase family protein</fullName>
    </submittedName>
</protein>
<dbReference type="PANTHER" id="PTHR10587:SF133">
    <property type="entry name" value="CHITIN DEACETYLASE 1-RELATED"/>
    <property type="match status" value="1"/>
</dbReference>
<keyword evidence="1" id="KW-0479">Metal-binding</keyword>
<dbReference type="SUPFAM" id="SSF88713">
    <property type="entry name" value="Glycoside hydrolase/deacetylase"/>
    <property type="match status" value="1"/>
</dbReference>
<dbReference type="PROSITE" id="PS51677">
    <property type="entry name" value="NODB"/>
    <property type="match status" value="1"/>
</dbReference>
<dbReference type="Pfam" id="PF01522">
    <property type="entry name" value="Polysacc_deac_1"/>
    <property type="match status" value="1"/>
</dbReference>
<dbReference type="InterPro" id="IPR002509">
    <property type="entry name" value="NODB_dom"/>
</dbReference>
<dbReference type="InterPro" id="IPR011330">
    <property type="entry name" value="Glyco_hydro/deAcase_b/a-brl"/>
</dbReference>
<dbReference type="PROSITE" id="PS51257">
    <property type="entry name" value="PROKAR_LIPOPROTEIN"/>
    <property type="match status" value="1"/>
</dbReference>
<reference evidence="6 7" key="1">
    <citation type="submission" date="2020-09" db="EMBL/GenBank/DDBJ databases">
        <title>Draft Genome Sequences of Oil-Oxidizing Bacteria Halomonas titanicae, Marinobacter lutaoensis, and Virgibacillus halodenitrificans Isolated from Highly Saline Environments.</title>
        <authorList>
            <person name="Grouzdev D.S."/>
            <person name="Sokolova D.S."/>
            <person name="Semenova E.M."/>
            <person name="Borzenkov I.A."/>
            <person name="Bidzhieva S.K."/>
            <person name="Poltaraus A.B."/>
            <person name="Nazina T.N."/>
        </authorList>
    </citation>
    <scope>NUCLEOTIDE SEQUENCE [LARGE SCALE GENOMIC DNA]</scope>
    <source>
        <strain evidence="6 7">VKM B-3472D</strain>
    </source>
</reference>
<evidence type="ECO:0000256" key="4">
    <source>
        <dbReference type="SAM" id="SignalP"/>
    </source>
</evidence>
<feature type="signal peptide" evidence="4">
    <location>
        <begin position="1"/>
        <end position="21"/>
    </location>
</feature>
<evidence type="ECO:0000313" key="7">
    <source>
        <dbReference type="Proteomes" id="UP000621631"/>
    </source>
</evidence>
<keyword evidence="2" id="KW-0378">Hydrolase</keyword>
<keyword evidence="7" id="KW-1185">Reference proteome</keyword>
<organism evidence="6 7">
    <name type="scientific">Virgibacillus halodenitrificans</name>
    <name type="common">Bacillus halodenitrificans</name>
    <dbReference type="NCBI Taxonomy" id="1482"/>
    <lineage>
        <taxon>Bacteria</taxon>
        <taxon>Bacillati</taxon>
        <taxon>Bacillota</taxon>
        <taxon>Bacilli</taxon>
        <taxon>Bacillales</taxon>
        <taxon>Bacillaceae</taxon>
        <taxon>Virgibacillus</taxon>
    </lineage>
</organism>
<feature type="domain" description="NodB homology" evidence="5">
    <location>
        <begin position="87"/>
        <end position="276"/>
    </location>
</feature>
<sequence>MKKVGVLVFIVIAIVLLSACSSTPEESTQEKSTDQDKAEQQEDQHSDSEEKEEEGKEAEEVSQEVKEPKYEVTEKASIVPIDSAEEKVVLITIDDAPDKYSLEMANKLKELNVNAIFFVNGHFIESEEGAQKLKKLHDMGFIIGNHTKTHANLKKITKEEQREEILSVSDRVEEIIGKRPLFFRAPHGANTDYSRKLAAEEGMTLMNWTYGYDYFEPYMDANKLEQAMISGEGPEVGVDYSLLKPGANLLMHDREWTNTALPGIIKGLRDKGYKMVDPALIKTKNM</sequence>
<evidence type="ECO:0000259" key="5">
    <source>
        <dbReference type="PROSITE" id="PS51677"/>
    </source>
</evidence>
<dbReference type="CDD" id="cd10917">
    <property type="entry name" value="CE4_NodB_like_6s_7s"/>
    <property type="match status" value="1"/>
</dbReference>
<dbReference type="InterPro" id="IPR050248">
    <property type="entry name" value="Polysacc_deacetylase_ArnD"/>
</dbReference>
<dbReference type="Proteomes" id="UP000621631">
    <property type="component" value="Unassembled WGS sequence"/>
</dbReference>
<feature type="chain" id="PRO_5045950802" evidence="4">
    <location>
        <begin position="22"/>
        <end position="286"/>
    </location>
</feature>
<accession>A0ABR7VUK8</accession>
<name>A0ABR7VUK8_VIRHA</name>
<dbReference type="RefSeq" id="WP_189779176.1">
    <property type="nucleotide sequence ID" value="NZ_JACWEZ010000017.1"/>
</dbReference>
<keyword evidence="4" id="KW-0732">Signal</keyword>
<gene>
    <name evidence="6" type="ORF">IC602_17530</name>
</gene>
<feature type="region of interest" description="Disordered" evidence="3">
    <location>
        <begin position="23"/>
        <end position="69"/>
    </location>
</feature>
<proteinExistence type="predicted"/>
<comment type="caution">
    <text evidence="6">The sequence shown here is derived from an EMBL/GenBank/DDBJ whole genome shotgun (WGS) entry which is preliminary data.</text>
</comment>
<evidence type="ECO:0000256" key="3">
    <source>
        <dbReference type="SAM" id="MobiDB-lite"/>
    </source>
</evidence>
<evidence type="ECO:0000313" key="6">
    <source>
        <dbReference type="EMBL" id="MBD1224417.1"/>
    </source>
</evidence>
<dbReference type="EMBL" id="JACWEZ010000017">
    <property type="protein sequence ID" value="MBD1224417.1"/>
    <property type="molecule type" value="Genomic_DNA"/>
</dbReference>